<dbReference type="AlphaFoldDB" id="A0A9W5YHR4"/>
<dbReference type="GO" id="GO:0005886">
    <property type="term" value="C:plasma membrane"/>
    <property type="evidence" value="ECO:0007669"/>
    <property type="project" value="UniProtKB-SubCell"/>
</dbReference>
<sequence length="313" mass="35239">MANVVTRHKRKKTRMKIHGSDLAFDIINYTLLVLSFIITLYPILFVLSASISDPDAVSSGKMFLFPINPSLEGYKYVFMQKDIWVGYANTIFYTVLGTLINLAVTVPCAYALSRKNLAGRKYIMLLFIFTMYFNGGLIPSYLNANSLHLVDTRTIMLISGAVSVFNLIVARTFFENTIPEQLNEAAEIDGCGDFKTFTKIILPLSKPILVVLMLYYGVGHWNSYFNAMIYLKDHAKFPLQLILREILILSSFSSDIMTDSMSPEAMAALLEQQDTANMLKYSVIVVSTLPMMIIYPRLQKYFAKGVMIGSVKG</sequence>
<dbReference type="InterPro" id="IPR000515">
    <property type="entry name" value="MetI-like"/>
</dbReference>
<protein>
    <submittedName>
        <fullName evidence="9">Sugar ABC transporter permease</fullName>
    </submittedName>
</protein>
<dbReference type="PROSITE" id="PS50928">
    <property type="entry name" value="ABC_TM1"/>
    <property type="match status" value="1"/>
</dbReference>
<dbReference type="RefSeq" id="WP_281818529.1">
    <property type="nucleotide sequence ID" value="NZ_BRLB01000017.1"/>
</dbReference>
<accession>A0A9W5YHR4</accession>
<keyword evidence="10" id="KW-1185">Reference proteome</keyword>
<keyword evidence="5 7" id="KW-1133">Transmembrane helix</keyword>
<dbReference type="PANTHER" id="PTHR43744:SF9">
    <property type="entry name" value="POLYGALACTURONAN_RHAMNOGALACTURONAN TRANSPORT SYSTEM PERMEASE PROTEIN YTCP"/>
    <property type="match status" value="1"/>
</dbReference>
<evidence type="ECO:0000256" key="4">
    <source>
        <dbReference type="ARBA" id="ARBA00022692"/>
    </source>
</evidence>
<dbReference type="Gene3D" id="1.10.3720.10">
    <property type="entry name" value="MetI-like"/>
    <property type="match status" value="1"/>
</dbReference>
<keyword evidence="4 7" id="KW-0812">Transmembrane</keyword>
<feature type="transmembrane region" description="Helical" evidence="7">
    <location>
        <begin position="154"/>
        <end position="174"/>
    </location>
</feature>
<gene>
    <name evidence="9" type="ORF">SH1V18_39330</name>
</gene>
<organism evidence="9 10">
    <name type="scientific">Vallitalea longa</name>
    <dbReference type="NCBI Taxonomy" id="2936439"/>
    <lineage>
        <taxon>Bacteria</taxon>
        <taxon>Bacillati</taxon>
        <taxon>Bacillota</taxon>
        <taxon>Clostridia</taxon>
        <taxon>Lachnospirales</taxon>
        <taxon>Vallitaleaceae</taxon>
        <taxon>Vallitalea</taxon>
    </lineage>
</organism>
<proteinExistence type="inferred from homology"/>
<evidence type="ECO:0000256" key="1">
    <source>
        <dbReference type="ARBA" id="ARBA00004651"/>
    </source>
</evidence>
<evidence type="ECO:0000259" key="8">
    <source>
        <dbReference type="PROSITE" id="PS50928"/>
    </source>
</evidence>
<keyword evidence="2 7" id="KW-0813">Transport</keyword>
<evidence type="ECO:0000256" key="2">
    <source>
        <dbReference type="ARBA" id="ARBA00022448"/>
    </source>
</evidence>
<feature type="transmembrane region" description="Helical" evidence="7">
    <location>
        <begin position="278"/>
        <end position="298"/>
    </location>
</feature>
<comment type="caution">
    <text evidence="9">The sequence shown here is derived from an EMBL/GenBank/DDBJ whole genome shotgun (WGS) entry which is preliminary data.</text>
</comment>
<feature type="transmembrane region" description="Helical" evidence="7">
    <location>
        <begin position="122"/>
        <end position="142"/>
    </location>
</feature>
<comment type="subcellular location">
    <subcellularLocation>
        <location evidence="1 7">Cell membrane</location>
        <topology evidence="1 7">Multi-pass membrane protein</topology>
    </subcellularLocation>
</comment>
<keyword evidence="6 7" id="KW-0472">Membrane</keyword>
<keyword evidence="3" id="KW-1003">Cell membrane</keyword>
<feature type="transmembrane region" description="Helical" evidence="7">
    <location>
        <begin position="21"/>
        <end position="44"/>
    </location>
</feature>
<evidence type="ECO:0000256" key="6">
    <source>
        <dbReference type="ARBA" id="ARBA00023136"/>
    </source>
</evidence>
<dbReference type="EMBL" id="BRLB01000017">
    <property type="protein sequence ID" value="GKX31453.1"/>
    <property type="molecule type" value="Genomic_DNA"/>
</dbReference>
<dbReference type="SUPFAM" id="SSF161098">
    <property type="entry name" value="MetI-like"/>
    <property type="match status" value="1"/>
</dbReference>
<evidence type="ECO:0000256" key="3">
    <source>
        <dbReference type="ARBA" id="ARBA00022475"/>
    </source>
</evidence>
<comment type="similarity">
    <text evidence="7">Belongs to the binding-protein-dependent transport system permease family.</text>
</comment>
<dbReference type="PANTHER" id="PTHR43744">
    <property type="entry name" value="ABC TRANSPORTER PERMEASE PROTEIN MG189-RELATED-RELATED"/>
    <property type="match status" value="1"/>
</dbReference>
<evidence type="ECO:0000256" key="5">
    <source>
        <dbReference type="ARBA" id="ARBA00022989"/>
    </source>
</evidence>
<dbReference type="Proteomes" id="UP001144256">
    <property type="component" value="Unassembled WGS sequence"/>
</dbReference>
<dbReference type="GO" id="GO:0055085">
    <property type="term" value="P:transmembrane transport"/>
    <property type="evidence" value="ECO:0007669"/>
    <property type="project" value="InterPro"/>
</dbReference>
<feature type="domain" description="ABC transmembrane type-1" evidence="8">
    <location>
        <begin position="87"/>
        <end position="294"/>
    </location>
</feature>
<dbReference type="InterPro" id="IPR035906">
    <property type="entry name" value="MetI-like_sf"/>
</dbReference>
<evidence type="ECO:0000313" key="9">
    <source>
        <dbReference type="EMBL" id="GKX31453.1"/>
    </source>
</evidence>
<name>A0A9W5YHR4_9FIRM</name>
<dbReference type="Pfam" id="PF00528">
    <property type="entry name" value="BPD_transp_1"/>
    <property type="match status" value="1"/>
</dbReference>
<evidence type="ECO:0000313" key="10">
    <source>
        <dbReference type="Proteomes" id="UP001144256"/>
    </source>
</evidence>
<dbReference type="CDD" id="cd06261">
    <property type="entry name" value="TM_PBP2"/>
    <property type="match status" value="1"/>
</dbReference>
<reference evidence="9" key="1">
    <citation type="submission" date="2022-06" db="EMBL/GenBank/DDBJ databases">
        <title>Vallitalea longa sp. nov., an anaerobic bacterium isolated from marine sediment.</title>
        <authorList>
            <person name="Hirano S."/>
            <person name="Terahara T."/>
            <person name="Mori K."/>
            <person name="Hamada M."/>
            <person name="Matsumoto R."/>
            <person name="Kobayashi T."/>
        </authorList>
    </citation>
    <scope>NUCLEOTIDE SEQUENCE</scope>
    <source>
        <strain evidence="9">SH18-1</strain>
    </source>
</reference>
<evidence type="ECO:0000256" key="7">
    <source>
        <dbReference type="RuleBase" id="RU363032"/>
    </source>
</evidence>
<feature type="transmembrane region" description="Helical" evidence="7">
    <location>
        <begin position="91"/>
        <end position="110"/>
    </location>
</feature>